<dbReference type="Proteomes" id="UP000030763">
    <property type="component" value="Unassembled WGS sequence"/>
</dbReference>
<dbReference type="EMBL" id="HG721988">
    <property type="protein sequence ID" value="CDJ61038.1"/>
    <property type="molecule type" value="Genomic_DNA"/>
</dbReference>
<evidence type="ECO:0000256" key="1">
    <source>
        <dbReference type="SAM" id="MobiDB-lite"/>
    </source>
</evidence>
<feature type="region of interest" description="Disordered" evidence="1">
    <location>
        <begin position="37"/>
        <end position="67"/>
    </location>
</feature>
<protein>
    <recommendedName>
        <fullName evidence="5">Transmembrane protein</fullName>
    </recommendedName>
</protein>
<proteinExistence type="predicted"/>
<name>U6MDC8_EIMMA</name>
<gene>
    <name evidence="3" type="ORF">EMWEY_00037330</name>
</gene>
<dbReference type="OrthoDB" id="347074at2759"/>
<feature type="chain" id="PRO_5004673598" description="Transmembrane protein" evidence="2">
    <location>
        <begin position="34"/>
        <end position="304"/>
    </location>
</feature>
<reference evidence="3" key="2">
    <citation type="submission" date="2013-10" db="EMBL/GenBank/DDBJ databases">
        <authorList>
            <person name="Aslett M."/>
        </authorList>
    </citation>
    <scope>NUCLEOTIDE SEQUENCE [LARGE SCALE GENOMIC DNA]</scope>
    <source>
        <strain evidence="3">Weybridge</strain>
    </source>
</reference>
<feature type="signal peptide" evidence="2">
    <location>
        <begin position="1"/>
        <end position="33"/>
    </location>
</feature>
<reference evidence="3" key="1">
    <citation type="submission" date="2013-10" db="EMBL/GenBank/DDBJ databases">
        <title>Genomic analysis of the causative agents of coccidiosis in chickens.</title>
        <authorList>
            <person name="Reid A.J."/>
            <person name="Blake D."/>
            <person name="Billington K."/>
            <person name="Browne H."/>
            <person name="Dunn M."/>
            <person name="Hung S."/>
            <person name="Kawahara F."/>
            <person name="Miranda-Saavedra D."/>
            <person name="Mourier T."/>
            <person name="Nagra H."/>
            <person name="Otto T.D."/>
            <person name="Rawlings N."/>
            <person name="Sanchez A."/>
            <person name="Sanders M."/>
            <person name="Subramaniam C."/>
            <person name="Tay Y."/>
            <person name="Dear P."/>
            <person name="Doerig C."/>
            <person name="Gruber A."/>
            <person name="Parkinson J."/>
            <person name="Shirley M."/>
            <person name="Wan K.L."/>
            <person name="Berriman M."/>
            <person name="Tomley F."/>
            <person name="Pain A."/>
        </authorList>
    </citation>
    <scope>NUCLEOTIDE SEQUENCE [LARGE SCALE GENOMIC DNA]</scope>
    <source>
        <strain evidence="3">Weybridge</strain>
    </source>
</reference>
<dbReference type="RefSeq" id="XP_013337688.1">
    <property type="nucleotide sequence ID" value="XM_013482234.1"/>
</dbReference>
<evidence type="ECO:0000313" key="3">
    <source>
        <dbReference type="EMBL" id="CDJ61038.1"/>
    </source>
</evidence>
<keyword evidence="2" id="KW-0732">Signal</keyword>
<evidence type="ECO:0000313" key="4">
    <source>
        <dbReference type="Proteomes" id="UP000030763"/>
    </source>
</evidence>
<evidence type="ECO:0008006" key="5">
    <source>
        <dbReference type="Google" id="ProtNLM"/>
    </source>
</evidence>
<organism evidence="3 4">
    <name type="scientific">Eimeria maxima</name>
    <name type="common">Coccidian parasite</name>
    <dbReference type="NCBI Taxonomy" id="5804"/>
    <lineage>
        <taxon>Eukaryota</taxon>
        <taxon>Sar</taxon>
        <taxon>Alveolata</taxon>
        <taxon>Apicomplexa</taxon>
        <taxon>Conoidasida</taxon>
        <taxon>Coccidia</taxon>
        <taxon>Eucoccidiorida</taxon>
        <taxon>Eimeriorina</taxon>
        <taxon>Eimeriidae</taxon>
        <taxon>Eimeria</taxon>
    </lineage>
</organism>
<dbReference type="VEuPathDB" id="ToxoDB:EMWEY_00037330"/>
<accession>U6MDC8</accession>
<dbReference type="OMA" id="ANVQHEE"/>
<sequence>MRGCSAFCRGFGAAAAAAAAAALLLCPLTVVNTEEPATAPSISPHESVPHAAPQPHQEDPVEPQEDLSSEQLDAILEGIQTFRPGAKPLSRGKGYDAASPLEATTPQKNLQRLEESLGASWFADPLRERGQEACMRLREQSEDCPSAAAAAGVAALNCNMAEVSVAKEAAVQLEESLVGSSGEDRLRCSRLFTRLLLYIDLMVFYQPFKAFQEGKSAKDALQEAFVHWGFRGDNQDDGTLATPPEVVAETSLLQARQACAVPFSMHSPRSPIQTLNPGSRSRVPLSLKDSYIETEKAVLRRGRT</sequence>
<keyword evidence="4" id="KW-1185">Reference proteome</keyword>
<evidence type="ECO:0000256" key="2">
    <source>
        <dbReference type="SAM" id="SignalP"/>
    </source>
</evidence>
<dbReference type="GeneID" id="25337719"/>
<dbReference type="AlphaFoldDB" id="U6MDC8"/>